<evidence type="ECO:0000259" key="8">
    <source>
        <dbReference type="PROSITE" id="PS50280"/>
    </source>
</evidence>
<evidence type="ECO:0000313" key="11">
    <source>
        <dbReference type="Proteomes" id="UP001153620"/>
    </source>
</evidence>
<dbReference type="SUPFAM" id="SSF82199">
    <property type="entry name" value="SET domain"/>
    <property type="match status" value="1"/>
</dbReference>
<dbReference type="GO" id="GO:0032259">
    <property type="term" value="P:methylation"/>
    <property type="evidence" value="ECO:0007669"/>
    <property type="project" value="UniProtKB-KW"/>
</dbReference>
<dbReference type="EMBL" id="OU895879">
    <property type="protein sequence ID" value="CAG9808689.1"/>
    <property type="molecule type" value="Genomic_DNA"/>
</dbReference>
<dbReference type="Gene3D" id="2.170.270.10">
    <property type="entry name" value="SET domain"/>
    <property type="match status" value="1"/>
</dbReference>
<dbReference type="AlphaFoldDB" id="A0A9N9WTL2"/>
<dbReference type="GO" id="GO:0008170">
    <property type="term" value="F:N-methyltransferase activity"/>
    <property type="evidence" value="ECO:0007669"/>
    <property type="project" value="UniProtKB-ARBA"/>
</dbReference>
<proteinExistence type="predicted"/>
<evidence type="ECO:0000256" key="7">
    <source>
        <dbReference type="ARBA" id="ARBA00022833"/>
    </source>
</evidence>
<evidence type="ECO:0000256" key="4">
    <source>
        <dbReference type="ARBA" id="ARBA00022679"/>
    </source>
</evidence>
<feature type="domain" description="Post-SET" evidence="9">
    <location>
        <begin position="249"/>
        <end position="265"/>
    </location>
</feature>
<name>A0A9N9WTL2_9DIPT</name>
<dbReference type="PANTHER" id="PTHR46223:SF3">
    <property type="entry name" value="HISTONE-LYSINE N-METHYLTRANSFERASE SET-23"/>
    <property type="match status" value="1"/>
</dbReference>
<evidence type="ECO:0000256" key="2">
    <source>
        <dbReference type="ARBA" id="ARBA00022454"/>
    </source>
</evidence>
<dbReference type="InterPro" id="IPR001214">
    <property type="entry name" value="SET_dom"/>
</dbReference>
<evidence type="ECO:0000256" key="1">
    <source>
        <dbReference type="ARBA" id="ARBA00004286"/>
    </source>
</evidence>
<dbReference type="PANTHER" id="PTHR46223">
    <property type="entry name" value="HISTONE-LYSINE N-METHYLTRANSFERASE SUV39H"/>
    <property type="match status" value="1"/>
</dbReference>
<keyword evidence="2" id="KW-0158">Chromosome</keyword>
<feature type="domain" description="SET" evidence="8">
    <location>
        <begin position="116"/>
        <end position="238"/>
    </location>
</feature>
<dbReference type="InterPro" id="IPR046341">
    <property type="entry name" value="SET_dom_sf"/>
</dbReference>
<evidence type="ECO:0000259" key="9">
    <source>
        <dbReference type="PROSITE" id="PS50868"/>
    </source>
</evidence>
<dbReference type="GO" id="GO:0046872">
    <property type="term" value="F:metal ion binding"/>
    <property type="evidence" value="ECO:0007669"/>
    <property type="project" value="UniProtKB-KW"/>
</dbReference>
<reference evidence="10" key="1">
    <citation type="submission" date="2022-01" db="EMBL/GenBank/DDBJ databases">
        <authorList>
            <person name="King R."/>
        </authorList>
    </citation>
    <scope>NUCLEOTIDE SEQUENCE</scope>
</reference>
<keyword evidence="7" id="KW-0862">Zinc</keyword>
<keyword evidence="3" id="KW-0489">Methyltransferase</keyword>
<evidence type="ECO:0000256" key="5">
    <source>
        <dbReference type="ARBA" id="ARBA00022691"/>
    </source>
</evidence>
<dbReference type="PROSITE" id="PS50280">
    <property type="entry name" value="SET"/>
    <property type="match status" value="1"/>
</dbReference>
<dbReference type="GO" id="GO:0005694">
    <property type="term" value="C:chromosome"/>
    <property type="evidence" value="ECO:0007669"/>
    <property type="project" value="UniProtKB-SubCell"/>
</dbReference>
<evidence type="ECO:0000256" key="3">
    <source>
        <dbReference type="ARBA" id="ARBA00022603"/>
    </source>
</evidence>
<dbReference type="GO" id="GO:0008276">
    <property type="term" value="F:protein methyltransferase activity"/>
    <property type="evidence" value="ECO:0007669"/>
    <property type="project" value="UniProtKB-ARBA"/>
</dbReference>
<keyword evidence="5" id="KW-0949">S-adenosyl-L-methionine</keyword>
<evidence type="ECO:0000313" key="10">
    <source>
        <dbReference type="EMBL" id="CAG9808689.1"/>
    </source>
</evidence>
<organism evidence="10 11">
    <name type="scientific">Chironomus riparius</name>
    <dbReference type="NCBI Taxonomy" id="315576"/>
    <lineage>
        <taxon>Eukaryota</taxon>
        <taxon>Metazoa</taxon>
        <taxon>Ecdysozoa</taxon>
        <taxon>Arthropoda</taxon>
        <taxon>Hexapoda</taxon>
        <taxon>Insecta</taxon>
        <taxon>Pterygota</taxon>
        <taxon>Neoptera</taxon>
        <taxon>Endopterygota</taxon>
        <taxon>Diptera</taxon>
        <taxon>Nematocera</taxon>
        <taxon>Chironomoidea</taxon>
        <taxon>Chironomidae</taxon>
        <taxon>Chironominae</taxon>
        <taxon>Chironomus</taxon>
    </lineage>
</organism>
<evidence type="ECO:0000256" key="6">
    <source>
        <dbReference type="ARBA" id="ARBA00022723"/>
    </source>
</evidence>
<reference evidence="10" key="2">
    <citation type="submission" date="2022-10" db="EMBL/GenBank/DDBJ databases">
        <authorList>
            <consortium name="ENA_rothamsted_submissions"/>
            <consortium name="culmorum"/>
            <person name="King R."/>
        </authorList>
    </citation>
    <scope>NUCLEOTIDE SEQUENCE</scope>
</reference>
<keyword evidence="6" id="KW-0479">Metal-binding</keyword>
<dbReference type="Proteomes" id="UP001153620">
    <property type="component" value="Chromosome 3"/>
</dbReference>
<accession>A0A9N9WTL2</accession>
<comment type="subcellular location">
    <subcellularLocation>
        <location evidence="1">Chromosome</location>
    </subcellularLocation>
</comment>
<sequence>MNNLEIRNELVDNYEHIDDNLEYIIENILQIGDGGKEYKDLEDDFQSSIIKFCYCETNSCGNEGCIHGENYELRNNQLVLRNDRKCKDIIYECNDNCQCPKSCLNKLVQFGPIDGLKIQNFDTKGYGLITTKTLLEGTFICEYAGEILTKTEAIKRDKSQNAINYILCLNEISSESNSNKIQTFIDPRIKGNIGRYLNHSCDPNCEILSVRVDSIIPKIAIFTKRNIKENEELTFSYGTVDLNLIDEINKKFCFCGAQNCRIYLPNLSFC</sequence>
<dbReference type="SMART" id="SM00317">
    <property type="entry name" value="SET"/>
    <property type="match status" value="1"/>
</dbReference>
<keyword evidence="11" id="KW-1185">Reference proteome</keyword>
<dbReference type="GO" id="GO:0008757">
    <property type="term" value="F:S-adenosylmethionine-dependent methyltransferase activity"/>
    <property type="evidence" value="ECO:0007669"/>
    <property type="project" value="UniProtKB-ARBA"/>
</dbReference>
<protein>
    <submittedName>
        <fullName evidence="10">Uncharacterized protein</fullName>
    </submittedName>
</protein>
<dbReference type="InterPro" id="IPR050973">
    <property type="entry name" value="H3K9_Histone-Lys_N-MTase"/>
</dbReference>
<gene>
    <name evidence="10" type="ORF">CHIRRI_LOCUS11525</name>
</gene>
<keyword evidence="4" id="KW-0808">Transferase</keyword>
<dbReference type="Pfam" id="PF00856">
    <property type="entry name" value="SET"/>
    <property type="match status" value="1"/>
</dbReference>
<dbReference type="PROSITE" id="PS50868">
    <property type="entry name" value="POST_SET"/>
    <property type="match status" value="1"/>
</dbReference>
<dbReference type="OrthoDB" id="308383at2759"/>
<dbReference type="InterPro" id="IPR003616">
    <property type="entry name" value="Post-SET_dom"/>
</dbReference>